<keyword evidence="9" id="KW-0007">Acetylation</keyword>
<keyword evidence="6" id="KW-0597">Phosphoprotein</keyword>
<evidence type="ECO:0000256" key="10">
    <source>
        <dbReference type="ARBA" id="ARBA00025462"/>
    </source>
</evidence>
<dbReference type="GO" id="GO:0003743">
    <property type="term" value="F:translation initiation factor activity"/>
    <property type="evidence" value="ECO:0007669"/>
    <property type="project" value="UniProtKB-KW"/>
</dbReference>
<keyword evidence="3" id="KW-0488">Methylation</keyword>
<dbReference type="InterPro" id="IPR034229">
    <property type="entry name" value="eIF4H_RRM"/>
</dbReference>
<proteinExistence type="predicted"/>
<dbReference type="SUPFAM" id="SSF54928">
    <property type="entry name" value="RNA-binding domain, RBD"/>
    <property type="match status" value="1"/>
</dbReference>
<evidence type="ECO:0000256" key="9">
    <source>
        <dbReference type="ARBA" id="ARBA00022990"/>
    </source>
</evidence>
<dbReference type="InterPro" id="IPR000504">
    <property type="entry name" value="RRM_dom"/>
</dbReference>
<keyword evidence="8" id="KW-0648">Protein biosynthesis</keyword>
<dbReference type="GO" id="GO:0048471">
    <property type="term" value="C:perinuclear region of cytoplasm"/>
    <property type="evidence" value="ECO:0007669"/>
    <property type="project" value="UniProtKB-SubCell"/>
</dbReference>
<reference evidence="14 15" key="1">
    <citation type="journal article" date="2008" name="Nature">
        <title>The genome of the choanoflagellate Monosiga brevicollis and the origin of metazoans.</title>
        <authorList>
            <consortium name="JGI Sequencing"/>
            <person name="King N."/>
            <person name="Westbrook M.J."/>
            <person name="Young S.L."/>
            <person name="Kuo A."/>
            <person name="Abedin M."/>
            <person name="Chapman J."/>
            <person name="Fairclough S."/>
            <person name="Hellsten U."/>
            <person name="Isogai Y."/>
            <person name="Letunic I."/>
            <person name="Marr M."/>
            <person name="Pincus D."/>
            <person name="Putnam N."/>
            <person name="Rokas A."/>
            <person name="Wright K.J."/>
            <person name="Zuzow R."/>
            <person name="Dirks W."/>
            <person name="Good M."/>
            <person name="Goodstein D."/>
            <person name="Lemons D."/>
            <person name="Li W."/>
            <person name="Lyons J.B."/>
            <person name="Morris A."/>
            <person name="Nichols S."/>
            <person name="Richter D.J."/>
            <person name="Salamov A."/>
            <person name="Bork P."/>
            <person name="Lim W.A."/>
            <person name="Manning G."/>
            <person name="Miller W.T."/>
            <person name="McGinnis W."/>
            <person name="Shapiro H."/>
            <person name="Tjian R."/>
            <person name="Grigoriev I.V."/>
            <person name="Rokhsar D."/>
        </authorList>
    </citation>
    <scope>NUCLEOTIDE SEQUENCE [LARGE SCALE GENOMIC DNA]</scope>
    <source>
        <strain evidence="15">MX1 / ATCC 50154</strain>
    </source>
</reference>
<evidence type="ECO:0000313" key="14">
    <source>
        <dbReference type="EMBL" id="EDQ88818.1"/>
    </source>
</evidence>
<feature type="region of interest" description="Disordered" evidence="12">
    <location>
        <begin position="1"/>
        <end position="51"/>
    </location>
</feature>
<dbReference type="GO" id="GO:0043024">
    <property type="term" value="F:ribosomal small subunit binding"/>
    <property type="evidence" value="ECO:0000318"/>
    <property type="project" value="GO_Central"/>
</dbReference>
<dbReference type="GO" id="GO:0033592">
    <property type="term" value="F:RNA strand annealing activity"/>
    <property type="evidence" value="ECO:0000318"/>
    <property type="project" value="GO_Central"/>
</dbReference>
<feature type="compositionally biased region" description="Basic and acidic residues" evidence="12">
    <location>
        <begin position="163"/>
        <end position="210"/>
    </location>
</feature>
<keyword evidence="15" id="KW-1185">Reference proteome</keyword>
<feature type="region of interest" description="Disordered" evidence="12">
    <location>
        <begin position="129"/>
        <end position="259"/>
    </location>
</feature>
<evidence type="ECO:0000256" key="12">
    <source>
        <dbReference type="SAM" id="MobiDB-lite"/>
    </source>
</evidence>
<dbReference type="GeneID" id="5891612"/>
<name>A9V0V1_MONBE</name>
<dbReference type="Gene3D" id="3.30.70.330">
    <property type="match status" value="1"/>
</dbReference>
<dbReference type="PROSITE" id="PS50102">
    <property type="entry name" value="RRM"/>
    <property type="match status" value="1"/>
</dbReference>
<dbReference type="eggNOG" id="KOG0118">
    <property type="taxonomic scope" value="Eukaryota"/>
</dbReference>
<dbReference type="EMBL" id="CH991553">
    <property type="protein sequence ID" value="EDQ88818.1"/>
    <property type="molecule type" value="Genomic_DNA"/>
</dbReference>
<comment type="function">
    <text evidence="10">Stimulates the RNA helicase activity of EIF4A in the translation initiation complex. Binds weakly mRNA.</text>
</comment>
<dbReference type="InParanoid" id="A9V0V1"/>
<gene>
    <name evidence="14" type="ORF">MONBRDRAFT_25920</name>
</gene>
<evidence type="ECO:0000313" key="15">
    <source>
        <dbReference type="Proteomes" id="UP000001357"/>
    </source>
</evidence>
<evidence type="ECO:0000256" key="3">
    <source>
        <dbReference type="ARBA" id="ARBA00022481"/>
    </source>
</evidence>
<feature type="domain" description="RRM" evidence="13">
    <location>
        <begin position="54"/>
        <end position="131"/>
    </location>
</feature>
<dbReference type="AlphaFoldDB" id="A9V0V1"/>
<keyword evidence="7 11" id="KW-0694">RNA-binding</keyword>
<evidence type="ECO:0000256" key="7">
    <source>
        <dbReference type="ARBA" id="ARBA00022884"/>
    </source>
</evidence>
<feature type="compositionally biased region" description="Basic and acidic residues" evidence="12">
    <location>
        <begin position="249"/>
        <end position="259"/>
    </location>
</feature>
<dbReference type="RefSeq" id="XP_001746431.1">
    <property type="nucleotide sequence ID" value="XM_001746379.1"/>
</dbReference>
<dbReference type="GO" id="GO:0097010">
    <property type="term" value="P:eukaryotic translation initiation factor 4F complex assembly"/>
    <property type="evidence" value="ECO:0000318"/>
    <property type="project" value="GO_Central"/>
</dbReference>
<feature type="compositionally biased region" description="Basic and acidic residues" evidence="12">
    <location>
        <begin position="131"/>
        <end position="142"/>
    </location>
</feature>
<dbReference type="CDD" id="cd12401">
    <property type="entry name" value="RRM_eIF4H"/>
    <property type="match status" value="1"/>
</dbReference>
<feature type="compositionally biased region" description="Gly residues" evidence="12">
    <location>
        <begin position="145"/>
        <end position="161"/>
    </location>
</feature>
<evidence type="ECO:0000256" key="2">
    <source>
        <dbReference type="ARBA" id="ARBA00013856"/>
    </source>
</evidence>
<evidence type="ECO:0000256" key="5">
    <source>
        <dbReference type="ARBA" id="ARBA00022540"/>
    </source>
</evidence>
<dbReference type="InterPro" id="IPR012677">
    <property type="entry name" value="Nucleotide-bd_a/b_plait_sf"/>
</dbReference>
<dbReference type="KEGG" id="mbr:MONBRDRAFT_25920"/>
<feature type="compositionally biased region" description="Basic and acidic residues" evidence="12">
    <location>
        <begin position="1"/>
        <end position="10"/>
    </location>
</feature>
<dbReference type="PANTHER" id="PTHR23236:SF11">
    <property type="entry name" value="EUKARYOTIC TRANSLATION INITIATION FACTOR 4H"/>
    <property type="match status" value="1"/>
</dbReference>
<keyword evidence="5" id="KW-0396">Initiation factor</keyword>
<evidence type="ECO:0000256" key="11">
    <source>
        <dbReference type="PROSITE-ProRule" id="PRU00176"/>
    </source>
</evidence>
<comment type="subcellular location">
    <subcellularLocation>
        <location evidence="1">Cytoplasm</location>
        <location evidence="1">Perinuclear region</location>
    </subcellularLocation>
</comment>
<evidence type="ECO:0000256" key="6">
    <source>
        <dbReference type="ARBA" id="ARBA00022553"/>
    </source>
</evidence>
<evidence type="ECO:0000256" key="8">
    <source>
        <dbReference type="ARBA" id="ARBA00022917"/>
    </source>
</evidence>
<evidence type="ECO:0000256" key="4">
    <source>
        <dbReference type="ARBA" id="ARBA00022490"/>
    </source>
</evidence>
<dbReference type="GO" id="GO:0034057">
    <property type="term" value="F:RNA strand-exchange activity"/>
    <property type="evidence" value="ECO:0000318"/>
    <property type="project" value="GO_Central"/>
</dbReference>
<protein>
    <recommendedName>
        <fullName evidence="2">Eukaryotic translation initiation factor 4H</fullName>
    </recommendedName>
</protein>
<accession>A9V0V1</accession>
<dbReference type="GO" id="GO:0001731">
    <property type="term" value="P:formation of translation preinitiation complex"/>
    <property type="evidence" value="ECO:0000318"/>
    <property type="project" value="GO_Central"/>
</dbReference>
<evidence type="ECO:0000256" key="1">
    <source>
        <dbReference type="ARBA" id="ARBA00004556"/>
    </source>
</evidence>
<dbReference type="SMART" id="SM00360">
    <property type="entry name" value="RRM"/>
    <property type="match status" value="1"/>
</dbReference>
<sequence length="259" mass="28515">MGDRFFDRDFSSGGSGGFDRRGRGGYQQRDNRGFQDRNGGGRRPSLPIPDEPPFEVFVGNLFDGIVEGDFEQYIFPDAKIRSIRMVRDRMTNKFKGIAFVEFEDRQSLVAALELDGVEVNERRIRVNVSEGKGKRGDRKNFREGSAGGPPSGGPPHGGQGGRFQDRPQHDRRDGGYERRDGGYERRDGGYGRRDGGFDGRGRSSASEDLKPASTTPAPGRPRLQLKKRTVDTPVGAVSETDSAVFGGAKPKEEKEDAAN</sequence>
<evidence type="ECO:0000259" key="13">
    <source>
        <dbReference type="PROSITE" id="PS50102"/>
    </source>
</evidence>
<dbReference type="Pfam" id="PF00076">
    <property type="entry name" value="RRM_1"/>
    <property type="match status" value="1"/>
</dbReference>
<dbReference type="STRING" id="81824.A9V0V1"/>
<keyword evidence="4" id="KW-0963">Cytoplasm</keyword>
<dbReference type="Proteomes" id="UP000001357">
    <property type="component" value="Unassembled WGS sequence"/>
</dbReference>
<dbReference type="PANTHER" id="PTHR23236">
    <property type="entry name" value="EUKARYOTIC TRANSLATION INITIATION FACTOR 4B/4H"/>
    <property type="match status" value="1"/>
</dbReference>
<organism evidence="14 15">
    <name type="scientific">Monosiga brevicollis</name>
    <name type="common">Choanoflagellate</name>
    <dbReference type="NCBI Taxonomy" id="81824"/>
    <lineage>
        <taxon>Eukaryota</taxon>
        <taxon>Choanoflagellata</taxon>
        <taxon>Craspedida</taxon>
        <taxon>Salpingoecidae</taxon>
        <taxon>Monosiga</taxon>
    </lineage>
</organism>
<dbReference type="InterPro" id="IPR035979">
    <property type="entry name" value="RBD_domain_sf"/>
</dbReference>
<dbReference type="FunCoup" id="A9V0V1">
    <property type="interactions" value="932"/>
</dbReference>